<dbReference type="InterPro" id="IPR026444">
    <property type="entry name" value="Secre_tail"/>
</dbReference>
<sequence>MFLSTDFGNTWTDLSPGLEITQFYAFSNSQSNAQMIIAGAQDNGSNKLYDGTWTHVFGADGFEALNHPTDINTFYCSYQSGGILRTYDGGDNFDYINTTGQDGAWLTPIAMSPSNPSVIWMGLEDMRKSNDAGDNWTNTTNGMLQGATIDEIAIAPSNAQCIYFSQSDSLYFSQNGGISWTAVQPASGYYISGIAVSAENPQKLWITETAGGGDMVLQSNNGGLSWNNITGALSGTGLNCIVEDPDSPDGLYVGTETGIFYRDTTMTAWEPFDVNLPKVIVRELEIVGSIKRIRAATYGRGIWESTLYTWDAIEEGETFSCQIFPNPASETITVSIQNETKVDLLRIFNAGGSLIKTISADGNQIVVDVSSLPSGNYYFRIEYQGLVLGTQKVTVITEK</sequence>
<dbReference type="AlphaFoldDB" id="A0A644YQQ0"/>
<dbReference type="NCBIfam" id="TIGR04183">
    <property type="entry name" value="Por_Secre_tail"/>
    <property type="match status" value="1"/>
</dbReference>
<protein>
    <recommendedName>
        <fullName evidence="1">Secretion system C-terminal sorting domain-containing protein</fullName>
    </recommendedName>
</protein>
<proteinExistence type="predicted"/>
<evidence type="ECO:0000313" key="2">
    <source>
        <dbReference type="EMBL" id="MPM30191.1"/>
    </source>
</evidence>
<accession>A0A644YQQ0</accession>
<organism evidence="2">
    <name type="scientific">bioreactor metagenome</name>
    <dbReference type="NCBI Taxonomy" id="1076179"/>
    <lineage>
        <taxon>unclassified sequences</taxon>
        <taxon>metagenomes</taxon>
        <taxon>ecological metagenomes</taxon>
    </lineage>
</organism>
<dbReference type="EMBL" id="VSSQ01005721">
    <property type="protein sequence ID" value="MPM30191.1"/>
    <property type="molecule type" value="Genomic_DNA"/>
</dbReference>
<reference evidence="2" key="1">
    <citation type="submission" date="2019-08" db="EMBL/GenBank/DDBJ databases">
        <authorList>
            <person name="Kucharzyk K."/>
            <person name="Murdoch R.W."/>
            <person name="Higgins S."/>
            <person name="Loffler F."/>
        </authorList>
    </citation>
    <scope>NUCLEOTIDE SEQUENCE</scope>
</reference>
<name>A0A644YQQ0_9ZZZZ</name>
<feature type="domain" description="Secretion system C-terminal sorting" evidence="1">
    <location>
        <begin position="323"/>
        <end position="385"/>
    </location>
</feature>
<dbReference type="Pfam" id="PF18962">
    <property type="entry name" value="Por_Secre_tail"/>
    <property type="match status" value="1"/>
</dbReference>
<dbReference type="InterPro" id="IPR015943">
    <property type="entry name" value="WD40/YVTN_repeat-like_dom_sf"/>
</dbReference>
<evidence type="ECO:0000259" key="1">
    <source>
        <dbReference type="Pfam" id="PF18962"/>
    </source>
</evidence>
<gene>
    <name evidence="2" type="ORF">SDC9_76738</name>
</gene>
<dbReference type="SUPFAM" id="SSF110296">
    <property type="entry name" value="Oligoxyloglucan reducing end-specific cellobiohydrolase"/>
    <property type="match status" value="1"/>
</dbReference>
<dbReference type="Gene3D" id="2.130.10.10">
    <property type="entry name" value="YVTN repeat-like/Quinoprotein amine dehydrogenase"/>
    <property type="match status" value="1"/>
</dbReference>
<comment type="caution">
    <text evidence="2">The sequence shown here is derived from an EMBL/GenBank/DDBJ whole genome shotgun (WGS) entry which is preliminary data.</text>
</comment>